<gene>
    <name evidence="1" type="ORF">CLV52_0047</name>
</gene>
<dbReference type="Proteomes" id="UP000295344">
    <property type="component" value="Unassembled WGS sequence"/>
</dbReference>
<accession>A0A4R7FPG4</accession>
<sequence length="85" mass="9765">MGEATWIEWGGVRIDLAHVYPSTRDPMIREARYWMAQGQRPPILTVTDDGVDVSEQPERWPARVRNYRGLGRYEWVGASTEVSTS</sequence>
<protein>
    <submittedName>
        <fullName evidence="1">Uncharacterized protein</fullName>
    </submittedName>
</protein>
<dbReference type="EMBL" id="SOAM01000001">
    <property type="protein sequence ID" value="TDS79518.1"/>
    <property type="molecule type" value="Genomic_DNA"/>
</dbReference>
<dbReference type="AlphaFoldDB" id="A0A4R7FPG4"/>
<proteinExistence type="predicted"/>
<dbReference type="RefSeq" id="WP_133763775.1">
    <property type="nucleotide sequence ID" value="NZ_BAAARP010000001.1"/>
</dbReference>
<dbReference type="OrthoDB" id="5127951at2"/>
<comment type="caution">
    <text evidence="1">The sequence shown here is derived from an EMBL/GenBank/DDBJ whole genome shotgun (WGS) entry which is preliminary data.</text>
</comment>
<keyword evidence="2" id="KW-1185">Reference proteome</keyword>
<name>A0A4R7FPG4_9MICO</name>
<evidence type="ECO:0000313" key="2">
    <source>
        <dbReference type="Proteomes" id="UP000295344"/>
    </source>
</evidence>
<organism evidence="1 2">
    <name type="scientific">Amnibacterium kyonggiense</name>
    <dbReference type="NCBI Taxonomy" id="595671"/>
    <lineage>
        <taxon>Bacteria</taxon>
        <taxon>Bacillati</taxon>
        <taxon>Actinomycetota</taxon>
        <taxon>Actinomycetes</taxon>
        <taxon>Micrococcales</taxon>
        <taxon>Microbacteriaceae</taxon>
        <taxon>Amnibacterium</taxon>
    </lineage>
</organism>
<reference evidence="1 2" key="1">
    <citation type="submission" date="2019-03" db="EMBL/GenBank/DDBJ databases">
        <title>Genomic Encyclopedia of Archaeal and Bacterial Type Strains, Phase II (KMG-II): from individual species to whole genera.</title>
        <authorList>
            <person name="Goeker M."/>
        </authorList>
    </citation>
    <scope>NUCLEOTIDE SEQUENCE [LARGE SCALE GENOMIC DNA]</scope>
    <source>
        <strain evidence="1 2">DSM 24782</strain>
    </source>
</reference>
<evidence type="ECO:0000313" key="1">
    <source>
        <dbReference type="EMBL" id="TDS79518.1"/>
    </source>
</evidence>